<organism evidence="1 2">
    <name type="scientific">Durusdinium trenchii</name>
    <dbReference type="NCBI Taxonomy" id="1381693"/>
    <lineage>
        <taxon>Eukaryota</taxon>
        <taxon>Sar</taxon>
        <taxon>Alveolata</taxon>
        <taxon>Dinophyceae</taxon>
        <taxon>Suessiales</taxon>
        <taxon>Symbiodiniaceae</taxon>
        <taxon>Durusdinium</taxon>
    </lineage>
</organism>
<evidence type="ECO:0000313" key="2">
    <source>
        <dbReference type="Proteomes" id="UP001642484"/>
    </source>
</evidence>
<accession>A0ABP0JQ68</accession>
<comment type="caution">
    <text evidence="1">The sequence shown here is derived from an EMBL/GenBank/DDBJ whole genome shotgun (WGS) entry which is preliminary data.</text>
</comment>
<sequence>MATGMDHIVSRCASAKTVIGCCDAATKMQGSTKTIWRDEIEYPPVSPCKKQCRRLVHGMNLRSKHVLWASSQRRRQCKFYGRIPYGCECVCQGGMGFWTLPSLGVSAAAVAR</sequence>
<reference evidence="1 2" key="1">
    <citation type="submission" date="2024-02" db="EMBL/GenBank/DDBJ databases">
        <authorList>
            <person name="Chen Y."/>
            <person name="Shah S."/>
            <person name="Dougan E. K."/>
            <person name="Thang M."/>
            <person name="Chan C."/>
        </authorList>
    </citation>
    <scope>NUCLEOTIDE SEQUENCE [LARGE SCALE GENOMIC DNA]</scope>
</reference>
<evidence type="ECO:0000313" key="1">
    <source>
        <dbReference type="EMBL" id="CAK9016547.1"/>
    </source>
</evidence>
<dbReference type="Proteomes" id="UP001642484">
    <property type="component" value="Unassembled WGS sequence"/>
</dbReference>
<name>A0ABP0JQ68_9DINO</name>
<protein>
    <submittedName>
        <fullName evidence="1">Uncharacterized protein</fullName>
    </submittedName>
</protein>
<proteinExistence type="predicted"/>
<keyword evidence="2" id="KW-1185">Reference proteome</keyword>
<gene>
    <name evidence="1" type="ORF">CCMP2556_LOCUS12533</name>
</gene>
<dbReference type="EMBL" id="CAXAMN010006113">
    <property type="protein sequence ID" value="CAK9016547.1"/>
    <property type="molecule type" value="Genomic_DNA"/>
</dbReference>